<protein>
    <submittedName>
        <fullName evidence="2">DUF2142 domain-containing protein</fullName>
    </submittedName>
</protein>
<keyword evidence="3" id="KW-1185">Reference proteome</keyword>
<feature type="transmembrane region" description="Helical" evidence="1">
    <location>
        <begin position="518"/>
        <end position="538"/>
    </location>
</feature>
<keyword evidence="1" id="KW-1133">Transmembrane helix</keyword>
<keyword evidence="1" id="KW-0812">Transmembrane</keyword>
<dbReference type="Pfam" id="PF09913">
    <property type="entry name" value="DUF2142"/>
    <property type="match status" value="1"/>
</dbReference>
<evidence type="ECO:0000313" key="2">
    <source>
        <dbReference type="EMBL" id="MEQ2564285.1"/>
    </source>
</evidence>
<sequence>MKKRSVSLGLITGILCLAAAAAWHSLDVRAGIHETGASWQMGQYVFLTMLVVALTTVCGYFLIEKNIFSSENACPRTVTLCSLPKLAVLMAGGLGILYLFVLPPLAAPDEISHYVSAYRLSSQMTGQPQRDRYGRVLLRAQDTWVEDLDGDFVYEPDEDGNLQVTAESREQAVKLGETLDESTYELFHTLGVNGQYAPERTAEIQSMGAYVSSTYPPVTTTPLAYVPQAIGISLARILGLNTVCLLYFGRLCNLIFFVIMLYLSMKRIPFGKEVLLGVAVLPMTLHLAASFSYDVMILSCMFLLTAVCLDLAYEKETVRVRDVVLLAVLAAVAGPCKMVYAPILGLCLLIPMRKFGKVQNWFISAFAVGIAWGMAMYLVNSQVITTYATATEADSYVEWAEEAGFSISLLIHNPVLLVRMFYQTLLWNAKDMHITMIGGWLGNLDQVLDVPYLAVWAFTLCLIGLALKIPGEQIRMTGRHRVWIGFLCAACAGLTMLSMLIAWTPVSSRVILGVQGRYFLPFLPVLLLALKNHTVVLTKDKNRSILYLMCCLNGYALVRLFSIVCIRL</sequence>
<comment type="caution">
    <text evidence="2">The sequence shown here is derived from an EMBL/GenBank/DDBJ whole genome shotgun (WGS) entry which is preliminary data.</text>
</comment>
<dbReference type="EMBL" id="JBBMFJ010000037">
    <property type="protein sequence ID" value="MEQ2564285.1"/>
    <property type="molecule type" value="Genomic_DNA"/>
</dbReference>
<feature type="transmembrane region" description="Helical" evidence="1">
    <location>
        <begin position="482"/>
        <end position="506"/>
    </location>
</feature>
<proteinExistence type="predicted"/>
<feature type="transmembrane region" description="Helical" evidence="1">
    <location>
        <begin position="450"/>
        <end position="470"/>
    </location>
</feature>
<feature type="transmembrane region" description="Helical" evidence="1">
    <location>
        <begin position="83"/>
        <end position="102"/>
    </location>
</feature>
<evidence type="ECO:0000313" key="3">
    <source>
        <dbReference type="Proteomes" id="UP001437460"/>
    </source>
</evidence>
<dbReference type="RefSeq" id="WP_349230314.1">
    <property type="nucleotide sequence ID" value="NZ_JBBMFJ010000037.1"/>
</dbReference>
<dbReference type="Proteomes" id="UP001437460">
    <property type="component" value="Unassembled WGS sequence"/>
</dbReference>
<accession>A0ABV1HPP2</accession>
<organism evidence="2 3">
    <name type="scientific">Ventrimonas faecis</name>
    <dbReference type="NCBI Taxonomy" id="3133170"/>
    <lineage>
        <taxon>Bacteria</taxon>
        <taxon>Bacillati</taxon>
        <taxon>Bacillota</taxon>
        <taxon>Clostridia</taxon>
        <taxon>Lachnospirales</taxon>
        <taxon>Lachnospiraceae</taxon>
        <taxon>Ventrimonas</taxon>
    </lineage>
</organism>
<feature type="transmembrane region" description="Helical" evidence="1">
    <location>
        <begin position="324"/>
        <end position="349"/>
    </location>
</feature>
<name>A0ABV1HPP2_9FIRM</name>
<evidence type="ECO:0000256" key="1">
    <source>
        <dbReference type="SAM" id="Phobius"/>
    </source>
</evidence>
<keyword evidence="1" id="KW-0472">Membrane</keyword>
<feature type="transmembrane region" description="Helical" evidence="1">
    <location>
        <begin position="545"/>
        <end position="564"/>
    </location>
</feature>
<dbReference type="InterPro" id="IPR018674">
    <property type="entry name" value="DUF2142_membrane"/>
</dbReference>
<feature type="transmembrane region" description="Helical" evidence="1">
    <location>
        <begin position="275"/>
        <end position="304"/>
    </location>
</feature>
<feature type="transmembrane region" description="Helical" evidence="1">
    <location>
        <begin position="245"/>
        <end position="263"/>
    </location>
</feature>
<gene>
    <name evidence="2" type="ORF">WMO41_14115</name>
</gene>
<feature type="transmembrane region" description="Helical" evidence="1">
    <location>
        <begin position="361"/>
        <end position="379"/>
    </location>
</feature>
<feature type="transmembrane region" description="Helical" evidence="1">
    <location>
        <begin position="45"/>
        <end position="63"/>
    </location>
</feature>
<reference evidence="2 3" key="1">
    <citation type="submission" date="2024-03" db="EMBL/GenBank/DDBJ databases">
        <title>Human intestinal bacterial collection.</title>
        <authorList>
            <person name="Pauvert C."/>
            <person name="Hitch T.C.A."/>
            <person name="Clavel T."/>
        </authorList>
    </citation>
    <scope>NUCLEOTIDE SEQUENCE [LARGE SCALE GENOMIC DNA]</scope>
    <source>
        <strain evidence="2 3">CLA-AP-H27</strain>
    </source>
</reference>